<sequence length="53" mass="6248">MEFICVKNPKNTRNKFENLNSEFPLFKLGLKDNDESMTEEKTLKARILKLCDI</sequence>
<dbReference type="AlphaFoldDB" id="A0A0H3PAH6"/>
<dbReference type="EMBL" id="CP000538">
    <property type="protein sequence ID" value="EAQ72670.1"/>
    <property type="molecule type" value="Genomic_DNA"/>
</dbReference>
<name>A0A0H3PAH6_CAMJJ</name>
<dbReference type="Proteomes" id="UP000000646">
    <property type="component" value="Chromosome"/>
</dbReference>
<proteinExistence type="predicted"/>
<evidence type="ECO:0000313" key="2">
    <source>
        <dbReference type="Proteomes" id="UP000000646"/>
    </source>
</evidence>
<evidence type="ECO:0000313" key="1">
    <source>
        <dbReference type="EMBL" id="EAQ72670.1"/>
    </source>
</evidence>
<protein>
    <submittedName>
        <fullName evidence="1">Uncharacterized protein</fullName>
    </submittedName>
</protein>
<organism evidence="1 2">
    <name type="scientific">Campylobacter jejuni subsp. jejuni serotype O:23/36 (strain 81-176)</name>
    <dbReference type="NCBI Taxonomy" id="354242"/>
    <lineage>
        <taxon>Bacteria</taxon>
        <taxon>Pseudomonadati</taxon>
        <taxon>Campylobacterota</taxon>
        <taxon>Epsilonproteobacteria</taxon>
        <taxon>Campylobacterales</taxon>
        <taxon>Campylobacteraceae</taxon>
        <taxon>Campylobacter</taxon>
    </lineage>
</organism>
<accession>A0A0H3PAH6</accession>
<reference evidence="2" key="1">
    <citation type="submission" date="2006-12" db="EMBL/GenBank/DDBJ databases">
        <authorList>
            <person name="Fouts D.E."/>
            <person name="Nelson K.E."/>
            <person name="Sebastian Y."/>
        </authorList>
    </citation>
    <scope>NUCLEOTIDE SEQUENCE [LARGE SCALE GENOMIC DNA]</scope>
    <source>
        <strain evidence="2">81-176</strain>
    </source>
</reference>
<gene>
    <name evidence="1" type="ordered locus">CJJ81176_1537</name>
</gene>
<dbReference type="HOGENOM" id="CLU_3059579_0_0_7"/>
<dbReference type="KEGG" id="cjj:CJJ81176_1537"/>